<reference evidence="15" key="1">
    <citation type="submission" date="2022-10" db="EMBL/GenBank/DDBJ databases">
        <title>Culturing micro-colonial fungi from biological soil crusts in the Mojave desert and describing Neophaeococcomyces mojavensis, and introducing the new genera and species Taxawa tesnikishii.</title>
        <authorList>
            <person name="Kurbessoian T."/>
            <person name="Stajich J.E."/>
        </authorList>
    </citation>
    <scope>NUCLEOTIDE SEQUENCE</scope>
    <source>
        <strain evidence="15">TK_41</strain>
    </source>
</reference>
<sequence>MRFPTLVPALLLGGALAQYQQVGNYSGPSFFDHFKFFSEPDPTSGFVKYVDEDIANSTGLAGFVATEEYGNLAYLGADYSSVAQDGRNSTRIESLESFNSSTLWITDIRHHPGNTCGAWSAFWLVGPNWPTGGEIDLLENINLATTNKYVLHNGGNLVVSNFSDPAVANSANMTLRGHFSNLNCSAAAEGNVGCVVDGQNGTFGKNFNDNGGGIIALEYVPQAIKVWQFNRTEIPGDIFNGTPAPLSWRTPDAHFMSDDDQDLDQYFNSLRMVFNTDICGSWIDPAWNTSECAHLAPTCNQYAAQNPDAFKDAYWLIGGVQVYRSAALGMNSTMLPPYSALNTTAGMKPREHIRRTRPRF</sequence>
<proteinExistence type="inferred from homology"/>
<keyword evidence="8" id="KW-0472">Membrane</keyword>
<evidence type="ECO:0000256" key="9">
    <source>
        <dbReference type="ARBA" id="ARBA00023180"/>
    </source>
</evidence>
<comment type="similarity">
    <text evidence="3">Belongs to the glycosyl hydrolase 16 family.</text>
</comment>
<evidence type="ECO:0000256" key="2">
    <source>
        <dbReference type="ARBA" id="ARBA00004370"/>
    </source>
</evidence>
<evidence type="ECO:0000259" key="14">
    <source>
        <dbReference type="PROSITE" id="PS51762"/>
    </source>
</evidence>
<dbReference type="EMBL" id="JAPDRK010000004">
    <property type="protein sequence ID" value="KAJ9613091.1"/>
    <property type="molecule type" value="Genomic_DNA"/>
</dbReference>
<evidence type="ECO:0000256" key="7">
    <source>
        <dbReference type="ARBA" id="ARBA00023001"/>
    </source>
</evidence>
<accession>A0AA38XGT1</accession>
<dbReference type="PROSITE" id="PS51762">
    <property type="entry name" value="GH16_2"/>
    <property type="match status" value="1"/>
</dbReference>
<dbReference type="Pfam" id="PF26113">
    <property type="entry name" value="GH16_XgeA"/>
    <property type="match status" value="1"/>
</dbReference>
<dbReference type="InterPro" id="IPR050546">
    <property type="entry name" value="Glycosyl_Hydrlase_16"/>
</dbReference>
<evidence type="ECO:0000256" key="11">
    <source>
        <dbReference type="ARBA" id="ARBA00023295"/>
    </source>
</evidence>
<keyword evidence="11" id="KW-0326">Glycosidase</keyword>
<dbReference type="InterPro" id="IPR013320">
    <property type="entry name" value="ConA-like_dom_sf"/>
</dbReference>
<gene>
    <name evidence="15" type="ORF">H2200_003032</name>
</gene>
<evidence type="ECO:0000256" key="1">
    <source>
        <dbReference type="ARBA" id="ARBA00000124"/>
    </source>
</evidence>
<keyword evidence="9" id="KW-0325">Glycoprotein</keyword>
<keyword evidence="7" id="KW-0136">Cellulose degradation</keyword>
<name>A0AA38XGT1_9EURO</name>
<evidence type="ECO:0000313" key="15">
    <source>
        <dbReference type="EMBL" id="KAJ9613091.1"/>
    </source>
</evidence>
<evidence type="ECO:0000313" key="16">
    <source>
        <dbReference type="Proteomes" id="UP001172673"/>
    </source>
</evidence>
<dbReference type="SUPFAM" id="SSF49899">
    <property type="entry name" value="Concanavalin A-like lectins/glucanases"/>
    <property type="match status" value="1"/>
</dbReference>
<dbReference type="GO" id="GO:0030245">
    <property type="term" value="P:cellulose catabolic process"/>
    <property type="evidence" value="ECO:0007669"/>
    <property type="project" value="UniProtKB-KW"/>
</dbReference>
<feature type="domain" description="GH16" evidence="14">
    <location>
        <begin position="32"/>
        <end position="278"/>
    </location>
</feature>
<evidence type="ECO:0000256" key="12">
    <source>
        <dbReference type="ARBA" id="ARBA00023326"/>
    </source>
</evidence>
<dbReference type="Gene3D" id="2.60.120.200">
    <property type="match status" value="1"/>
</dbReference>
<evidence type="ECO:0000256" key="10">
    <source>
        <dbReference type="ARBA" id="ARBA00023277"/>
    </source>
</evidence>
<feature type="signal peptide" evidence="13">
    <location>
        <begin position="1"/>
        <end position="17"/>
    </location>
</feature>
<dbReference type="GO" id="GO:0052861">
    <property type="term" value="F:endo-1,3(4)-beta-glucanase activity"/>
    <property type="evidence" value="ECO:0007669"/>
    <property type="project" value="UniProtKB-EC"/>
</dbReference>
<dbReference type="PANTHER" id="PTHR10963:SF58">
    <property type="entry name" value="ENDO-1,3(4)-BETA-GLUCANASE XGEA"/>
    <property type="match status" value="1"/>
</dbReference>
<evidence type="ECO:0000256" key="5">
    <source>
        <dbReference type="ARBA" id="ARBA00022729"/>
    </source>
</evidence>
<evidence type="ECO:0000256" key="13">
    <source>
        <dbReference type="SAM" id="SignalP"/>
    </source>
</evidence>
<evidence type="ECO:0000256" key="6">
    <source>
        <dbReference type="ARBA" id="ARBA00022801"/>
    </source>
</evidence>
<comment type="subcellular location">
    <subcellularLocation>
        <location evidence="2">Membrane</location>
    </subcellularLocation>
</comment>
<feature type="chain" id="PRO_5041247891" description="endo-1,3(4)-beta-glucanase" evidence="13">
    <location>
        <begin position="18"/>
        <end position="360"/>
    </location>
</feature>
<dbReference type="Proteomes" id="UP001172673">
    <property type="component" value="Unassembled WGS sequence"/>
</dbReference>
<comment type="catalytic activity">
    <reaction evidence="1">
        <text>Endohydrolysis of (1-&gt;3)- or (1-&gt;4)-linkages in beta-D-glucans when the glucose residue whose reducing group is involved in the linkage to be hydrolyzed is itself substituted at C-3.</text>
        <dbReference type="EC" id="3.2.1.6"/>
    </reaction>
</comment>
<dbReference type="EC" id="3.2.1.6" evidence="4"/>
<keyword evidence="5 13" id="KW-0732">Signal</keyword>
<dbReference type="InterPro" id="IPR000757">
    <property type="entry name" value="Beta-glucanase-like"/>
</dbReference>
<keyword evidence="12" id="KW-0624">Polysaccharide degradation</keyword>
<keyword evidence="6" id="KW-0378">Hydrolase</keyword>
<organism evidence="15 16">
    <name type="scientific">Cladophialophora chaetospira</name>
    <dbReference type="NCBI Taxonomy" id="386627"/>
    <lineage>
        <taxon>Eukaryota</taxon>
        <taxon>Fungi</taxon>
        <taxon>Dikarya</taxon>
        <taxon>Ascomycota</taxon>
        <taxon>Pezizomycotina</taxon>
        <taxon>Eurotiomycetes</taxon>
        <taxon>Chaetothyriomycetidae</taxon>
        <taxon>Chaetothyriales</taxon>
        <taxon>Herpotrichiellaceae</taxon>
        <taxon>Cladophialophora</taxon>
    </lineage>
</organism>
<evidence type="ECO:0000256" key="3">
    <source>
        <dbReference type="ARBA" id="ARBA00006865"/>
    </source>
</evidence>
<dbReference type="GO" id="GO:0016020">
    <property type="term" value="C:membrane"/>
    <property type="evidence" value="ECO:0007669"/>
    <property type="project" value="UniProtKB-SubCell"/>
</dbReference>
<evidence type="ECO:0000256" key="4">
    <source>
        <dbReference type="ARBA" id="ARBA00012599"/>
    </source>
</evidence>
<evidence type="ECO:0000256" key="8">
    <source>
        <dbReference type="ARBA" id="ARBA00023136"/>
    </source>
</evidence>
<dbReference type="PANTHER" id="PTHR10963">
    <property type="entry name" value="GLYCOSYL HYDROLASE-RELATED"/>
    <property type="match status" value="1"/>
</dbReference>
<comment type="caution">
    <text evidence="15">The sequence shown here is derived from an EMBL/GenBank/DDBJ whole genome shotgun (WGS) entry which is preliminary data.</text>
</comment>
<protein>
    <recommendedName>
        <fullName evidence="4">endo-1,3(4)-beta-glucanase</fullName>
        <ecNumber evidence="4">3.2.1.6</ecNumber>
    </recommendedName>
</protein>
<keyword evidence="10" id="KW-0119">Carbohydrate metabolism</keyword>
<dbReference type="AlphaFoldDB" id="A0AA38XGT1"/>
<keyword evidence="16" id="KW-1185">Reference proteome</keyword>